<accession>A0A518B0B4</accession>
<gene>
    <name evidence="3" type="ORF">Pan216_12660</name>
</gene>
<evidence type="ECO:0000313" key="4">
    <source>
        <dbReference type="Proteomes" id="UP000317093"/>
    </source>
</evidence>
<evidence type="ECO:0000256" key="1">
    <source>
        <dbReference type="SAM" id="MobiDB-lite"/>
    </source>
</evidence>
<dbReference type="OrthoDB" id="1202795at2"/>
<keyword evidence="4" id="KW-1185">Reference proteome</keyword>
<protein>
    <recommendedName>
        <fullName evidence="2">GYF domain-containing protein</fullName>
    </recommendedName>
</protein>
<name>A0A518B0B4_9BACT</name>
<dbReference type="EMBL" id="CP036279">
    <property type="protein sequence ID" value="QDU60427.1"/>
    <property type="molecule type" value="Genomic_DNA"/>
</dbReference>
<dbReference type="KEGG" id="knv:Pan216_12660"/>
<dbReference type="RefSeq" id="WP_145256226.1">
    <property type="nucleotide sequence ID" value="NZ_CP036279.1"/>
</dbReference>
<sequence length="160" mass="17836">MSNAYYVMIDETPQGPYSKVVIGRLLYEKTITPETPIRSQDAPGWKTLGSNAQKFVDLYRKQGMPTGASWSRADSPEVKPTPQPQRAEPAPARSREYKVLTQKDKWFSGKFDPEKLEEALNVDAWLLADFATLWSVGHRTARGVMSGRLSAAMLTSATTL</sequence>
<organism evidence="3 4">
    <name type="scientific">Kolteria novifilia</name>
    <dbReference type="NCBI Taxonomy" id="2527975"/>
    <lineage>
        <taxon>Bacteria</taxon>
        <taxon>Pseudomonadati</taxon>
        <taxon>Planctomycetota</taxon>
        <taxon>Planctomycetia</taxon>
        <taxon>Kolteriales</taxon>
        <taxon>Kolteriaceae</taxon>
        <taxon>Kolteria</taxon>
    </lineage>
</organism>
<dbReference type="Pfam" id="PF14237">
    <property type="entry name" value="GYF_2"/>
    <property type="match status" value="1"/>
</dbReference>
<dbReference type="AlphaFoldDB" id="A0A518B0B4"/>
<proteinExistence type="predicted"/>
<feature type="region of interest" description="Disordered" evidence="1">
    <location>
        <begin position="65"/>
        <end position="96"/>
    </location>
</feature>
<dbReference type="Proteomes" id="UP000317093">
    <property type="component" value="Chromosome"/>
</dbReference>
<dbReference type="InterPro" id="IPR025640">
    <property type="entry name" value="GYF_2"/>
</dbReference>
<evidence type="ECO:0000259" key="2">
    <source>
        <dbReference type="Pfam" id="PF14237"/>
    </source>
</evidence>
<reference evidence="3 4" key="1">
    <citation type="submission" date="2019-02" db="EMBL/GenBank/DDBJ databases">
        <title>Deep-cultivation of Planctomycetes and their phenomic and genomic characterization uncovers novel biology.</title>
        <authorList>
            <person name="Wiegand S."/>
            <person name="Jogler M."/>
            <person name="Boedeker C."/>
            <person name="Pinto D."/>
            <person name="Vollmers J."/>
            <person name="Rivas-Marin E."/>
            <person name="Kohn T."/>
            <person name="Peeters S.H."/>
            <person name="Heuer A."/>
            <person name="Rast P."/>
            <person name="Oberbeckmann S."/>
            <person name="Bunk B."/>
            <person name="Jeske O."/>
            <person name="Meyerdierks A."/>
            <person name="Storesund J.E."/>
            <person name="Kallscheuer N."/>
            <person name="Luecker S."/>
            <person name="Lage O.M."/>
            <person name="Pohl T."/>
            <person name="Merkel B.J."/>
            <person name="Hornburger P."/>
            <person name="Mueller R.-W."/>
            <person name="Bruemmer F."/>
            <person name="Labrenz M."/>
            <person name="Spormann A.M."/>
            <person name="Op den Camp H."/>
            <person name="Overmann J."/>
            <person name="Amann R."/>
            <person name="Jetten M.S.M."/>
            <person name="Mascher T."/>
            <person name="Medema M.H."/>
            <person name="Devos D.P."/>
            <person name="Kaster A.-K."/>
            <person name="Ovreas L."/>
            <person name="Rohde M."/>
            <person name="Galperin M.Y."/>
            <person name="Jogler C."/>
        </authorList>
    </citation>
    <scope>NUCLEOTIDE SEQUENCE [LARGE SCALE GENOMIC DNA]</scope>
    <source>
        <strain evidence="3 4">Pan216</strain>
    </source>
</reference>
<evidence type="ECO:0000313" key="3">
    <source>
        <dbReference type="EMBL" id="QDU60427.1"/>
    </source>
</evidence>
<feature type="domain" description="GYF" evidence="2">
    <location>
        <begin position="5"/>
        <end position="50"/>
    </location>
</feature>